<dbReference type="Pfam" id="PF00118">
    <property type="entry name" value="Cpn60_TCP1"/>
    <property type="match status" value="1"/>
</dbReference>
<gene>
    <name evidence="10" type="primary">MDM12_2</name>
    <name evidence="10" type="ORF">SEPCBS119000_005571</name>
</gene>
<feature type="region of interest" description="Disordered" evidence="8">
    <location>
        <begin position="277"/>
        <end position="297"/>
    </location>
</feature>
<dbReference type="PROSITE" id="PS51455">
    <property type="entry name" value="PIPK"/>
    <property type="match status" value="1"/>
</dbReference>
<feature type="compositionally biased region" description="Polar residues" evidence="8">
    <location>
        <begin position="639"/>
        <end position="657"/>
    </location>
</feature>
<name>A0ABP0DYA6_9PEZI</name>
<reference evidence="10 11" key="1">
    <citation type="submission" date="2024-01" db="EMBL/GenBank/DDBJ databases">
        <authorList>
            <person name="Allen C."/>
            <person name="Tagirdzhanova G."/>
        </authorList>
    </citation>
    <scope>NUCLEOTIDE SEQUENCE [LARGE SCALE GENOMIC DNA]</scope>
    <source>
        <strain evidence="10 11">CBS 119000</strain>
    </source>
</reference>
<sequence>MASNKRPPASPSGLSYPFERRSRRGSIGSMSVTSVADKEQLAQALDKIHTSASQSHALTTFNDFSAPPSTAPNTDTKGSAGELVQQGLSGFYSRLKEAVVGGKAVPSEDSTVAQDATQKISHNNTTANPLSHTRSNSSGSSLRRNGGGSGESIAVYSSHLPPERQLPLAATLSKPSLPTTPDSMFKSESQSPSGSQTLPRLGRGETFAVVLDSAGNTGVFDVPSDLAKQTNGYGGPFSPTGSALPIAVSTSSSAPRQSRDEANVPAVIDRLSMANALRGKRSPSVATEPGTASSNSISVTANDSVYHESFAHDERPQQLQSGKMRIPGTTTNQGAPEMVSAHLENMRKQILSKEFWMADETCKECFRCGDSFSAFRRQKFGVTGNLRVCKNCLDIIHRRYDSGSDESDDPRLSTLLRSNTTSSTKSPASVAVFRTKSAHDDGSTVLERIIDEEIDTRSTTTPMMAIAATRRKGDPSKRNSAILEIDAPQLIRPGSSRSLKSLNTARPPSSGHIRHHSKPNFHWPHTYSSTHAHTHKATTTTPPMPPIEDRVPFRRDVADEMARKSKLSAFHDDNIIDPELAPYMSDESSGDEQMSIFATMASAGNDMPPSSLDPDRANLSSLLSAAPRKHRGRGEKSISGISFTSRGGPNANINTSAGGVDKDDASHPPRAQGRLRNMSSASITANQHHIRSPRTKPGTNFKGPSLPSESLGVFHSPGGVGFSGSGEGLTATANTARDRQTKLNAPSLKHIKRMFRQLLNVVAIPDPAAWEKALIPLLLRCADDVDPNTREGDRMDIRHYVKLKKIPGGKPSDSSYVSGVIFTKNLALKSMPRRITNPRILIVSFPIEYQRQQQHQFMSLEPVMSQEKEFLKMVVARIRSHQPEVVLAQRNVAGLALQSLAEAGIAVTYNVKASVITAVSRCTGTPVISSMDMLSLPITMGRCATFEVKTFVNKDLPGRKKTYIFLSGCEKFLGCTLALRGTSTEMLSRIKHITEFMVYVVYSLKLESCLLNDTAVQMPLADSGSTAAKPTIARQTTSSSPPPVKDNGPETASLTDSSPAASTLLSTDLDRVQTSQPEVSGSQSIEPPRDTSNKAMDNSAMATPTKELLAGAVSGSTFGSALNGQPAPIETAQAQTLGQSTPSLLSLQDGASEVLQFRTPAEDVPAPTFYSDMVEKYKTKILSASPFVKFTQPYLLVKAREQETRLNYLKKLRDQDMIEEKREDDGEPNTAKAQEQFQLIDPEMVHEIGRKAPRQIMEVLHAVHDAEYDKALHAYQTMTRQWENYIQGNLDLFDPYSHQNIVVLYSLTCTETKIPCLEPGLVGIPFYDEMPDPAGQMDADCTLGQYVQDLCDSAEELCHANGCDRPMWQHHRTYVHGEARVTFFVEPEAKLPSLPDARGGNASSPLDEEDEDIIYLWSYCKLCKHDLTVKQLSHSAWKYSFGKYLELLFWSSGLRLADSTGCPHDYMRDHIRYFHVRGSSVRIHYDPIDLLEVVVPRARITWKVDHDLKLKNDIFGKTQERWLRFIMSVKTRIKGIRIDSVLPDKEKDCRAEVERLAKKAHEEHIQVLRGLERAYMQSKHYEIIPLNATIRTMAEKIAEWDAAFAKFEADYLSDKDVRQLTVIQLRKMFTDTDSSSGSVGGGGNTVTESEQAVQVSADITTQSLSGESDEKTGVTASQPVGGSIEDEKTGYKASGDSQPTAEQQDEAATPSDRVVSLDLATPISPTMVKSELAPAVEAPKPDKENSEKIEGELQGVQIQKDVADMVLRTSATEPVPVPPATSSTSALPVPSATARSASPSKLSRADAPQLLAQQSLTEKVEQLRREFKAQSAEINDAAQALINNCDGVGNSDSGGVNAQDRVLVETKARARPVPEPLNAAVIAQARKTGPMVSPPMVRAISQPVSVLPRLKHGNIRDAKGALGDSTGNGADPAPASSGTVKADKKFSDRIGLTVLKNHRKGAQSAIPRFVHSGGGSGSNGSSSVKREAKKVTSLTQHFEQLSREFEKERNRERRQQAARMQHPRAYVPKSSARATVEVYDSVDQAVQEPGPTDDEQPFASQRSDSPRPVLPEAAAKEAVAAVNKRTPVVSPDSEPTPSSDKTHEVGAATTVQPDAVQDTQAVSLGVSDAQLSQSQAATEGEADHDFGQDDNKDRSAAGSDDEEGGSGYADQSLEDILPDVETIAEHLEPSGTVPTELQQDKKSNLMKMLSNFWAERSASGWPELEYPLRPTDHIFIDSDVIVREDEPSSLIAFALSSEDYIAKLEDIRRQGRQADDTTNDDDHEPRDVQNEVAGDAASKSKDKDSVNNEDAELASKSEKAEGVDMAKAAHMAPSAQSIATGDGSFPTDQSLAIAEDCQIAAGAHTVGYDEQLPKDTARIDGNPVPGVIIATPATIDEEELERSLLRPTGTHLKYQFTEGSARMMCKIFYAEQFDAVRRKCGVADRIIESLSRCLKWDSKGGKTKSVFLKTLDDRLVMKALSPVETAAFLRFAPSYFRIMAEALFHDLPSVIAKMLGFFQVIVKNAATGTEIKLDLLIMENLFYDRQETRKFDLKGSMRNRKIQSTGEQNEVLLDENMVEYIYESPLFAREHAKKLLWASVWNDTLFLARQNVMDYSLMVAVDESRKELVVGIIDCIRTYTWDKKLESWIKDRGFAGGGRNRPTVTSPKEYKSRFREAMDRYILQAPNSWHLFGSLAYSHPSSSQRARFEDE</sequence>
<feature type="compositionally biased region" description="Low complexity" evidence="8">
    <location>
        <begin position="2072"/>
        <end position="2082"/>
    </location>
</feature>
<evidence type="ECO:0000256" key="6">
    <source>
        <dbReference type="PROSITE-ProRule" id="PRU00781"/>
    </source>
</evidence>
<feature type="region of interest" description="Disordered" evidence="8">
    <location>
        <begin position="2046"/>
        <end position="2170"/>
    </location>
</feature>
<feature type="region of interest" description="Disordered" evidence="8">
    <location>
        <begin position="2270"/>
        <end position="2343"/>
    </location>
</feature>
<feature type="region of interest" description="Disordered" evidence="8">
    <location>
        <begin position="1661"/>
        <end position="1713"/>
    </location>
</feature>
<keyword evidence="5 6" id="KW-0067">ATP-binding</keyword>
<feature type="compositionally biased region" description="Polar residues" evidence="8">
    <location>
        <begin position="495"/>
        <end position="507"/>
    </location>
</feature>
<dbReference type="InterPro" id="IPR011011">
    <property type="entry name" value="Znf_FYVE_PHD"/>
</dbReference>
<feature type="compositionally biased region" description="Basic and acidic residues" evidence="8">
    <location>
        <begin position="2000"/>
        <end position="2015"/>
    </location>
</feature>
<evidence type="ECO:0000313" key="10">
    <source>
        <dbReference type="EMBL" id="CAK7273278.1"/>
    </source>
</evidence>
<evidence type="ECO:0000256" key="2">
    <source>
        <dbReference type="ARBA" id="ARBA00022679"/>
    </source>
</evidence>
<feature type="region of interest" description="Disordered" evidence="8">
    <location>
        <begin position="1919"/>
        <end position="1943"/>
    </location>
</feature>
<feature type="compositionally biased region" description="Polar residues" evidence="8">
    <location>
        <begin position="2109"/>
        <end position="2122"/>
    </location>
</feature>
<dbReference type="SMART" id="SM00330">
    <property type="entry name" value="PIPKc"/>
    <property type="match status" value="1"/>
</dbReference>
<evidence type="ECO:0000259" key="9">
    <source>
        <dbReference type="PROSITE" id="PS51455"/>
    </source>
</evidence>
<dbReference type="InterPro" id="IPR027484">
    <property type="entry name" value="PInositol-4-P-5-kinase_N"/>
</dbReference>
<feature type="region of interest" description="Disordered" evidence="8">
    <location>
        <begin position="60"/>
        <end position="81"/>
    </location>
</feature>
<dbReference type="SUPFAM" id="SSF52029">
    <property type="entry name" value="GroEL apical domain-like"/>
    <property type="match status" value="1"/>
</dbReference>
<dbReference type="Gene3D" id="3.50.7.10">
    <property type="entry name" value="GroEL"/>
    <property type="match status" value="1"/>
</dbReference>
<feature type="region of interest" description="Disordered" evidence="8">
    <location>
        <begin position="1772"/>
        <end position="1806"/>
    </location>
</feature>
<dbReference type="Proteomes" id="UP001642502">
    <property type="component" value="Unassembled WGS sequence"/>
</dbReference>
<evidence type="ECO:0000313" key="11">
    <source>
        <dbReference type="Proteomes" id="UP001642502"/>
    </source>
</evidence>
<dbReference type="PANTHER" id="PTHR45748">
    <property type="entry name" value="1-PHOSPHATIDYLINOSITOL 3-PHOSPHATE 5-KINASE-RELATED"/>
    <property type="match status" value="1"/>
</dbReference>
<evidence type="ECO:0000256" key="5">
    <source>
        <dbReference type="ARBA" id="ARBA00022840"/>
    </source>
</evidence>
<keyword evidence="7" id="KW-0175">Coiled coil</keyword>
<evidence type="ECO:0000256" key="3">
    <source>
        <dbReference type="ARBA" id="ARBA00022741"/>
    </source>
</evidence>
<feature type="coiled-coil region" evidence="7">
    <location>
        <begin position="1813"/>
        <end position="1840"/>
    </location>
</feature>
<keyword evidence="3 6" id="KW-0547">Nucleotide-binding</keyword>
<feature type="region of interest" description="Disordered" evidence="8">
    <location>
        <begin position="1023"/>
        <end position="1097"/>
    </location>
</feature>
<feature type="region of interest" description="Disordered" evidence="8">
    <location>
        <begin position="493"/>
        <end position="549"/>
    </location>
</feature>
<feature type="compositionally biased region" description="Low complexity" evidence="8">
    <location>
        <begin position="1772"/>
        <end position="1794"/>
    </location>
</feature>
<organism evidence="10 11">
    <name type="scientific">Sporothrix epigloea</name>
    <dbReference type="NCBI Taxonomy" id="1892477"/>
    <lineage>
        <taxon>Eukaryota</taxon>
        <taxon>Fungi</taxon>
        <taxon>Dikarya</taxon>
        <taxon>Ascomycota</taxon>
        <taxon>Pezizomycotina</taxon>
        <taxon>Sordariomycetes</taxon>
        <taxon>Sordariomycetidae</taxon>
        <taxon>Ophiostomatales</taxon>
        <taxon>Ophiostomataceae</taxon>
        <taxon>Sporothrix</taxon>
    </lineage>
</organism>
<feature type="compositionally biased region" description="Polar residues" evidence="8">
    <location>
        <begin position="1023"/>
        <end position="1039"/>
    </location>
</feature>
<proteinExistence type="predicted"/>
<feature type="region of interest" description="Disordered" evidence="8">
    <location>
        <begin position="173"/>
        <end position="201"/>
    </location>
</feature>
<feature type="region of interest" description="Disordered" evidence="8">
    <location>
        <begin position="1"/>
        <end position="35"/>
    </location>
</feature>
<evidence type="ECO:0000256" key="8">
    <source>
        <dbReference type="SAM" id="MobiDB-lite"/>
    </source>
</evidence>
<feature type="domain" description="PIPK" evidence="9">
    <location>
        <begin position="2349"/>
        <end position="2682"/>
    </location>
</feature>
<dbReference type="GO" id="GO:0000285">
    <property type="term" value="F:1-phosphatidylinositol-3-phosphate 5-kinase activity"/>
    <property type="evidence" value="ECO:0007669"/>
    <property type="project" value="UniProtKB-EC"/>
</dbReference>
<feature type="compositionally biased region" description="Polar residues" evidence="8">
    <location>
        <begin position="677"/>
        <end position="687"/>
    </location>
</feature>
<feature type="region of interest" description="Disordered" evidence="8">
    <location>
        <begin position="1725"/>
        <end position="1746"/>
    </location>
</feature>
<feature type="region of interest" description="Disordered" evidence="8">
    <location>
        <begin position="400"/>
        <end position="428"/>
    </location>
</feature>
<dbReference type="SUPFAM" id="SSF56104">
    <property type="entry name" value="SAICAR synthase-like"/>
    <property type="match status" value="1"/>
</dbReference>
<feature type="compositionally biased region" description="Basic and acidic residues" evidence="8">
    <location>
        <begin position="2141"/>
        <end position="2155"/>
    </location>
</feature>
<dbReference type="InterPro" id="IPR002498">
    <property type="entry name" value="PInositol-4-P-4/5-kinase_core"/>
</dbReference>
<dbReference type="Gene3D" id="3.30.810.10">
    <property type="entry name" value="2-Layer Sandwich"/>
    <property type="match status" value="1"/>
</dbReference>
<feature type="region of interest" description="Disordered" evidence="8">
    <location>
        <begin position="1631"/>
        <end position="1650"/>
    </location>
</feature>
<feature type="region of interest" description="Disordered" evidence="8">
    <location>
        <begin position="103"/>
        <end position="155"/>
    </location>
</feature>
<dbReference type="InterPro" id="IPR002423">
    <property type="entry name" value="Cpn60/GroEL/TCP-1"/>
</dbReference>
<dbReference type="InterPro" id="IPR044769">
    <property type="entry name" value="PIKfyve_PIPKc"/>
</dbReference>
<feature type="region of interest" description="Disordered" evidence="8">
    <location>
        <begin position="624"/>
        <end position="702"/>
    </location>
</feature>
<feature type="compositionally biased region" description="Basic and acidic residues" evidence="8">
    <location>
        <begin position="2313"/>
        <end position="2324"/>
    </location>
</feature>
<keyword evidence="11" id="KW-1185">Reference proteome</keyword>
<comment type="caution">
    <text evidence="10">The sequence shown here is derived from an EMBL/GenBank/DDBJ whole genome shotgun (WGS) entry which is preliminary data.</text>
</comment>
<dbReference type="SUPFAM" id="SSF57903">
    <property type="entry name" value="FYVE/PHD zinc finger"/>
    <property type="match status" value="1"/>
</dbReference>
<dbReference type="InterPro" id="IPR027409">
    <property type="entry name" value="GroEL-like_apical_dom_sf"/>
</dbReference>
<evidence type="ECO:0000256" key="7">
    <source>
        <dbReference type="SAM" id="Coils"/>
    </source>
</evidence>
<feature type="compositionally biased region" description="Polar residues" evidence="8">
    <location>
        <begin position="173"/>
        <end position="198"/>
    </location>
</feature>
<feature type="compositionally biased region" description="Low complexity" evidence="8">
    <location>
        <begin position="412"/>
        <end position="424"/>
    </location>
</feature>
<dbReference type="EC" id="2.7.1.150" evidence="1"/>
<feature type="compositionally biased region" description="Low complexity" evidence="8">
    <location>
        <begin position="134"/>
        <end position="144"/>
    </location>
</feature>
<feature type="compositionally biased region" description="Low complexity" evidence="8">
    <location>
        <begin position="524"/>
        <end position="541"/>
    </location>
</feature>
<dbReference type="CDD" id="cd17300">
    <property type="entry name" value="PIPKc_PIKfyve"/>
    <property type="match status" value="1"/>
</dbReference>
<dbReference type="Gene3D" id="3.30.800.10">
    <property type="entry name" value="Phosphatidylinositol Phosphate Kinase II Beta"/>
    <property type="match status" value="1"/>
</dbReference>
<protein>
    <recommendedName>
        <fullName evidence="1">1-phosphatidylinositol-3-phosphate 5-kinase</fullName>
        <ecNumber evidence="1">2.7.1.150</ecNumber>
    </recommendedName>
</protein>
<dbReference type="Pfam" id="PF01504">
    <property type="entry name" value="PIP5K"/>
    <property type="match status" value="2"/>
</dbReference>
<accession>A0ABP0DYA6</accession>
<evidence type="ECO:0000256" key="1">
    <source>
        <dbReference type="ARBA" id="ARBA00012009"/>
    </source>
</evidence>
<dbReference type="CDD" id="cd03334">
    <property type="entry name" value="Fab1_TCP"/>
    <property type="match status" value="1"/>
</dbReference>
<keyword evidence="4 6" id="KW-0418">Kinase</keyword>
<feature type="compositionally biased region" description="Polar residues" evidence="8">
    <location>
        <begin position="60"/>
        <end position="77"/>
    </location>
</feature>
<dbReference type="PANTHER" id="PTHR45748:SF7">
    <property type="entry name" value="1-PHOSPHATIDYLINOSITOL 3-PHOSPHATE 5-KINASE-RELATED"/>
    <property type="match status" value="1"/>
</dbReference>
<dbReference type="InterPro" id="IPR027483">
    <property type="entry name" value="PInositol-4-P-4/5-kinase_C_sf"/>
</dbReference>
<evidence type="ECO:0000256" key="4">
    <source>
        <dbReference type="ARBA" id="ARBA00022777"/>
    </source>
</evidence>
<feature type="compositionally biased region" description="Polar residues" evidence="8">
    <location>
        <begin position="1050"/>
        <end position="1085"/>
    </location>
</feature>
<feature type="compositionally biased region" description="Polar residues" evidence="8">
    <location>
        <begin position="108"/>
        <end position="133"/>
    </location>
</feature>
<feature type="region of interest" description="Disordered" evidence="8">
    <location>
        <begin position="1963"/>
        <end position="2034"/>
    </location>
</feature>
<keyword evidence="2 6" id="KW-0808">Transferase</keyword>
<dbReference type="EMBL" id="CAWUON010000108">
    <property type="protein sequence ID" value="CAK7273278.1"/>
    <property type="molecule type" value="Genomic_DNA"/>
</dbReference>